<sequence>MHQPKRSVQTRLKTTAPVDASPASPEANPKHNMEDLLSEIMKMGATLNRVATDVTVIRADTTELKNSVSALQTRMDEAETRLSNVEDSANNMANDNTRLAERVDQLWQRIEDYENQSRRNNVRLVGLKEGKEAGSNLNDYVRKILRDGFKLDGDEFEIERSHRSGGPRKDDNLAPRMILVRFLRYTARQKVLAAAKKTKGLKWEGCTLSMFEDLTKERSDQRRRFSPIMKTLWQHQVKHTLAHPANLRFTWKGKRWSFTDPEKAEHFVRDNITTAEQED</sequence>
<name>A0A6G0HM81_LARCR</name>
<evidence type="ECO:0000313" key="4">
    <source>
        <dbReference type="EMBL" id="KAE8280142.1"/>
    </source>
</evidence>
<organism evidence="4 10">
    <name type="scientific">Larimichthys crocea</name>
    <name type="common">Large yellow croaker</name>
    <name type="synonym">Pseudosciaena crocea</name>
    <dbReference type="NCBI Taxonomy" id="215358"/>
    <lineage>
        <taxon>Eukaryota</taxon>
        <taxon>Metazoa</taxon>
        <taxon>Chordata</taxon>
        <taxon>Craniata</taxon>
        <taxon>Vertebrata</taxon>
        <taxon>Euteleostomi</taxon>
        <taxon>Actinopterygii</taxon>
        <taxon>Neopterygii</taxon>
        <taxon>Teleostei</taxon>
        <taxon>Neoteleostei</taxon>
        <taxon>Acanthomorphata</taxon>
        <taxon>Eupercaria</taxon>
        <taxon>Sciaenidae</taxon>
        <taxon>Larimichthys</taxon>
    </lineage>
</organism>
<evidence type="ECO:0008006" key="11">
    <source>
        <dbReference type="Google" id="ProtNLM"/>
    </source>
</evidence>
<keyword evidence="1" id="KW-0175">Coiled coil</keyword>
<evidence type="ECO:0000313" key="10">
    <source>
        <dbReference type="Proteomes" id="UP000424527"/>
    </source>
</evidence>
<dbReference type="Gene3D" id="3.30.250.20">
    <property type="entry name" value="L1 transposable element, C-terminal domain"/>
    <property type="match status" value="1"/>
</dbReference>
<feature type="coiled-coil region" evidence="1">
    <location>
        <begin position="61"/>
        <end position="116"/>
    </location>
</feature>
<evidence type="ECO:0000313" key="3">
    <source>
        <dbReference type="EMBL" id="KAE8277813.1"/>
    </source>
</evidence>
<dbReference type="EMBL" id="REGW02000003">
    <property type="protein sequence ID" value="KAE8297918.1"/>
    <property type="molecule type" value="Genomic_DNA"/>
</dbReference>
<dbReference type="EMBL" id="REGW02000001">
    <property type="protein sequence ID" value="KAE8300945.1"/>
    <property type="molecule type" value="Genomic_DNA"/>
</dbReference>
<feature type="region of interest" description="Disordered" evidence="2">
    <location>
        <begin position="1"/>
        <end position="30"/>
    </location>
</feature>
<dbReference type="InterPro" id="IPR004244">
    <property type="entry name" value="Transposase_22"/>
</dbReference>
<dbReference type="Proteomes" id="UP000424527">
    <property type="component" value="Unassembled WGS sequence"/>
</dbReference>
<keyword evidence="10" id="KW-1185">Reference proteome</keyword>
<evidence type="ECO:0000256" key="1">
    <source>
        <dbReference type="SAM" id="Coils"/>
    </source>
</evidence>
<feature type="compositionally biased region" description="Polar residues" evidence="2">
    <location>
        <begin position="1"/>
        <end position="13"/>
    </location>
</feature>
<dbReference type="Gene3D" id="1.20.5.340">
    <property type="match status" value="1"/>
</dbReference>
<dbReference type="Gene3D" id="3.30.70.1820">
    <property type="entry name" value="L1 transposable element, RRM domain"/>
    <property type="match status" value="1"/>
</dbReference>
<dbReference type="InterPro" id="IPR042566">
    <property type="entry name" value="L1_C"/>
</dbReference>
<dbReference type="EMBL" id="REGW02000006">
    <property type="protein sequence ID" value="KAE8295705.1"/>
    <property type="molecule type" value="Genomic_DNA"/>
</dbReference>
<evidence type="ECO:0000313" key="8">
    <source>
        <dbReference type="EMBL" id="KAE8297918.1"/>
    </source>
</evidence>
<dbReference type="EMBL" id="REGW02000015">
    <property type="protein sequence ID" value="KAE8285880.1"/>
    <property type="molecule type" value="Genomic_DNA"/>
</dbReference>
<evidence type="ECO:0000313" key="7">
    <source>
        <dbReference type="EMBL" id="KAE8295705.1"/>
    </source>
</evidence>
<proteinExistence type="predicted"/>
<evidence type="ECO:0000313" key="5">
    <source>
        <dbReference type="EMBL" id="KAE8285880.1"/>
    </source>
</evidence>
<evidence type="ECO:0000256" key="2">
    <source>
        <dbReference type="SAM" id="MobiDB-lite"/>
    </source>
</evidence>
<dbReference type="EMBL" id="REGW02000022">
    <property type="protein sequence ID" value="KAE8280142.1"/>
    <property type="molecule type" value="Genomic_DNA"/>
</dbReference>
<dbReference type="PANTHER" id="PTHR11505">
    <property type="entry name" value="L1 TRANSPOSABLE ELEMENT-RELATED"/>
    <property type="match status" value="1"/>
</dbReference>
<dbReference type="AlphaFoldDB" id="A0A6G0HM81"/>
<reference evidence="4 10" key="1">
    <citation type="submission" date="2019-07" db="EMBL/GenBank/DDBJ databases">
        <title>Chromosome genome assembly for large yellow croaker.</title>
        <authorList>
            <person name="Xiao S."/>
        </authorList>
    </citation>
    <scope>NUCLEOTIDE SEQUENCE [LARGE SCALE GENOMIC DNA]</scope>
    <source>
        <strain evidence="4">JMULYC20181020</strain>
        <tissue evidence="4">Muscle</tissue>
    </source>
</reference>
<dbReference type="EMBL" id="REGW02000131">
    <property type="protein sequence ID" value="KAE8277813.1"/>
    <property type="molecule type" value="Genomic_DNA"/>
</dbReference>
<dbReference type="EMBL" id="REGW02000011">
    <property type="protein sequence ID" value="KAE8289468.1"/>
    <property type="molecule type" value="Genomic_DNA"/>
</dbReference>
<gene>
    <name evidence="9" type="ORF">D5F01_LYC01094</name>
    <name evidence="8" type="ORF">D5F01_LYC02397</name>
    <name evidence="7" type="ORF">D5F01_LYC06640</name>
    <name evidence="6" type="ORF">D5F01_LYC11169</name>
    <name evidence="5" type="ORF">D5F01_LYC15549</name>
    <name evidence="4" type="ORF">D5F01_LYC22283</name>
    <name evidence="3" type="ORF">D5F01_LYC24140</name>
</gene>
<comment type="caution">
    <text evidence="4">The sequence shown here is derived from an EMBL/GenBank/DDBJ whole genome shotgun (WGS) entry which is preliminary data.</text>
</comment>
<evidence type="ECO:0000313" key="6">
    <source>
        <dbReference type="EMBL" id="KAE8289468.1"/>
    </source>
</evidence>
<accession>A0A6G0HM81</accession>
<evidence type="ECO:0000313" key="9">
    <source>
        <dbReference type="EMBL" id="KAE8300945.1"/>
    </source>
</evidence>
<protein>
    <recommendedName>
        <fullName evidence="11">LINE-1 type transposase domain-containing protein 1</fullName>
    </recommendedName>
</protein>